<dbReference type="RefSeq" id="WP_111166297.1">
    <property type="nucleotide sequence ID" value="NZ_POUA01000035.1"/>
</dbReference>
<evidence type="ECO:0000259" key="10">
    <source>
        <dbReference type="Pfam" id="PF02870"/>
    </source>
</evidence>
<dbReference type="CDD" id="cd06445">
    <property type="entry name" value="ATase"/>
    <property type="match status" value="1"/>
</dbReference>
<dbReference type="InterPro" id="IPR036631">
    <property type="entry name" value="MGMT_N_sf"/>
</dbReference>
<keyword evidence="4 11" id="KW-0489">Methyltransferase</keyword>
<dbReference type="GO" id="GO:0003908">
    <property type="term" value="F:methylated-DNA-[protein]-cysteine S-methyltransferase activity"/>
    <property type="evidence" value="ECO:0007669"/>
    <property type="project" value="UniProtKB-EC"/>
</dbReference>
<dbReference type="SUPFAM" id="SSF53155">
    <property type="entry name" value="Methylated DNA-protein cysteine methyltransferase domain"/>
    <property type="match status" value="1"/>
</dbReference>
<dbReference type="SUPFAM" id="SSF46767">
    <property type="entry name" value="Methylated DNA-protein cysteine methyltransferase, C-terminal domain"/>
    <property type="match status" value="1"/>
</dbReference>
<dbReference type="Proteomes" id="UP000248544">
    <property type="component" value="Unassembled WGS sequence"/>
</dbReference>
<gene>
    <name evidence="11" type="ORF">C1I98_07220</name>
</gene>
<keyword evidence="6" id="KW-0227">DNA damage</keyword>
<evidence type="ECO:0000256" key="6">
    <source>
        <dbReference type="ARBA" id="ARBA00022763"/>
    </source>
</evidence>
<proteinExistence type="inferred from homology"/>
<feature type="domain" description="Methylguanine DNA methyltransferase ribonuclease-like" evidence="10">
    <location>
        <begin position="4"/>
        <end position="78"/>
    </location>
</feature>
<dbReference type="GO" id="GO:0006281">
    <property type="term" value="P:DNA repair"/>
    <property type="evidence" value="ECO:0007669"/>
    <property type="project" value="UniProtKB-KW"/>
</dbReference>
<comment type="similarity">
    <text evidence="2">Belongs to the MGMT family.</text>
</comment>
<dbReference type="AlphaFoldDB" id="A0A2W2GW63"/>
<evidence type="ECO:0000256" key="1">
    <source>
        <dbReference type="ARBA" id="ARBA00001286"/>
    </source>
</evidence>
<dbReference type="InterPro" id="IPR008332">
    <property type="entry name" value="MethylG_MeTrfase_N"/>
</dbReference>
<evidence type="ECO:0000256" key="8">
    <source>
        <dbReference type="ARBA" id="ARBA00049348"/>
    </source>
</evidence>
<evidence type="ECO:0000256" key="4">
    <source>
        <dbReference type="ARBA" id="ARBA00022603"/>
    </source>
</evidence>
<protein>
    <recommendedName>
        <fullName evidence="3">methylated-DNA--[protein]-cysteine S-methyltransferase</fullName>
        <ecNumber evidence="3">2.1.1.63</ecNumber>
    </recommendedName>
</protein>
<keyword evidence="7" id="KW-0234">DNA repair</keyword>
<accession>A0A2W2GW63</accession>
<evidence type="ECO:0000256" key="2">
    <source>
        <dbReference type="ARBA" id="ARBA00008711"/>
    </source>
</evidence>
<dbReference type="NCBIfam" id="TIGR00589">
    <property type="entry name" value="ogt"/>
    <property type="match status" value="1"/>
</dbReference>
<dbReference type="Pfam" id="PF02870">
    <property type="entry name" value="Methyltransf_1N"/>
    <property type="match status" value="1"/>
</dbReference>
<dbReference type="EMBL" id="POUA01000035">
    <property type="protein sequence ID" value="PZG52182.1"/>
    <property type="molecule type" value="Genomic_DNA"/>
</dbReference>
<dbReference type="Gene3D" id="1.10.10.10">
    <property type="entry name" value="Winged helix-like DNA-binding domain superfamily/Winged helix DNA-binding domain"/>
    <property type="match status" value="1"/>
</dbReference>
<comment type="catalytic activity">
    <reaction evidence="1">
        <text>a 4-O-methyl-thymidine in DNA + L-cysteinyl-[protein] = a thymidine in DNA + S-methyl-L-cysteinyl-[protein]</text>
        <dbReference type="Rhea" id="RHEA:53428"/>
        <dbReference type="Rhea" id="RHEA-COMP:10131"/>
        <dbReference type="Rhea" id="RHEA-COMP:10132"/>
        <dbReference type="Rhea" id="RHEA-COMP:13555"/>
        <dbReference type="Rhea" id="RHEA-COMP:13556"/>
        <dbReference type="ChEBI" id="CHEBI:29950"/>
        <dbReference type="ChEBI" id="CHEBI:82612"/>
        <dbReference type="ChEBI" id="CHEBI:137386"/>
        <dbReference type="ChEBI" id="CHEBI:137387"/>
        <dbReference type="EC" id="2.1.1.63"/>
    </reaction>
</comment>
<keyword evidence="12" id="KW-1185">Reference proteome</keyword>
<evidence type="ECO:0000259" key="9">
    <source>
        <dbReference type="Pfam" id="PF01035"/>
    </source>
</evidence>
<dbReference type="Pfam" id="PF01035">
    <property type="entry name" value="DNA_binding_1"/>
    <property type="match status" value="1"/>
</dbReference>
<keyword evidence="5 11" id="KW-0808">Transferase</keyword>
<dbReference type="InterPro" id="IPR014048">
    <property type="entry name" value="MethylDNA_cys_MeTrfase_DNA-bd"/>
</dbReference>
<dbReference type="FunFam" id="1.10.10.10:FF:000214">
    <property type="entry name" value="Methylated-DNA--protein-cysteine methyltransferase"/>
    <property type="match status" value="1"/>
</dbReference>
<sequence length="170" mass="18320">MRLYTTITGPLGELLVTGKRTAAARGGVALVSVAFPGQARAFGVRPEWRRDDDAFTEVRRRFREYFAGERTGFGLDLAAGGTAFQQRVWAALEAIPYGETTTYGTLTGRVGEPRDRVRAVAAAVGANPLLIVRPCHRVVGADGALTGYAGGIERKRHLLDHEAAQQTLPV</sequence>
<dbReference type="GO" id="GO:0032259">
    <property type="term" value="P:methylation"/>
    <property type="evidence" value="ECO:0007669"/>
    <property type="project" value="UniProtKB-KW"/>
</dbReference>
<dbReference type="InterPro" id="IPR036217">
    <property type="entry name" value="MethylDNA_cys_MeTrfase_DNAb"/>
</dbReference>
<evidence type="ECO:0000256" key="7">
    <source>
        <dbReference type="ARBA" id="ARBA00023204"/>
    </source>
</evidence>
<dbReference type="EC" id="2.1.1.63" evidence="3"/>
<evidence type="ECO:0000313" key="12">
    <source>
        <dbReference type="Proteomes" id="UP000248544"/>
    </source>
</evidence>
<comment type="catalytic activity">
    <reaction evidence="8">
        <text>a 6-O-methyl-2'-deoxyguanosine in DNA + L-cysteinyl-[protein] = S-methyl-L-cysteinyl-[protein] + a 2'-deoxyguanosine in DNA</text>
        <dbReference type="Rhea" id="RHEA:24000"/>
        <dbReference type="Rhea" id="RHEA-COMP:10131"/>
        <dbReference type="Rhea" id="RHEA-COMP:10132"/>
        <dbReference type="Rhea" id="RHEA-COMP:11367"/>
        <dbReference type="Rhea" id="RHEA-COMP:11368"/>
        <dbReference type="ChEBI" id="CHEBI:29950"/>
        <dbReference type="ChEBI" id="CHEBI:82612"/>
        <dbReference type="ChEBI" id="CHEBI:85445"/>
        <dbReference type="ChEBI" id="CHEBI:85448"/>
        <dbReference type="EC" id="2.1.1.63"/>
    </reaction>
</comment>
<organism evidence="11 12">
    <name type="scientific">Spongiactinospora gelatinilytica</name>
    <dbReference type="NCBI Taxonomy" id="2666298"/>
    <lineage>
        <taxon>Bacteria</taxon>
        <taxon>Bacillati</taxon>
        <taxon>Actinomycetota</taxon>
        <taxon>Actinomycetes</taxon>
        <taxon>Streptosporangiales</taxon>
        <taxon>Streptosporangiaceae</taxon>
        <taxon>Spongiactinospora</taxon>
    </lineage>
</organism>
<evidence type="ECO:0000256" key="5">
    <source>
        <dbReference type="ARBA" id="ARBA00022679"/>
    </source>
</evidence>
<evidence type="ECO:0000313" key="11">
    <source>
        <dbReference type="EMBL" id="PZG52182.1"/>
    </source>
</evidence>
<comment type="caution">
    <text evidence="11">The sequence shown here is derived from an EMBL/GenBank/DDBJ whole genome shotgun (WGS) entry which is preliminary data.</text>
</comment>
<dbReference type="PANTHER" id="PTHR10815">
    <property type="entry name" value="METHYLATED-DNA--PROTEIN-CYSTEINE METHYLTRANSFERASE"/>
    <property type="match status" value="1"/>
</dbReference>
<dbReference type="InterPro" id="IPR036388">
    <property type="entry name" value="WH-like_DNA-bd_sf"/>
</dbReference>
<reference evidence="11 12" key="1">
    <citation type="submission" date="2018-01" db="EMBL/GenBank/DDBJ databases">
        <title>Draft genome sequence of Sphaerisporangium sp. 7K107.</title>
        <authorList>
            <person name="Sahin N."/>
            <person name="Saygin H."/>
            <person name="Ay H."/>
        </authorList>
    </citation>
    <scope>NUCLEOTIDE SEQUENCE [LARGE SCALE GENOMIC DNA]</scope>
    <source>
        <strain evidence="11 12">7K107</strain>
    </source>
</reference>
<name>A0A2W2GW63_9ACTN</name>
<dbReference type="Gene3D" id="3.30.160.70">
    <property type="entry name" value="Methylated DNA-protein cysteine methyltransferase domain"/>
    <property type="match status" value="1"/>
</dbReference>
<evidence type="ECO:0000256" key="3">
    <source>
        <dbReference type="ARBA" id="ARBA00011918"/>
    </source>
</evidence>
<feature type="domain" description="Methylated-DNA-[protein]-cysteine S-methyltransferase DNA binding" evidence="9">
    <location>
        <begin position="83"/>
        <end position="163"/>
    </location>
</feature>
<dbReference type="PANTHER" id="PTHR10815:SF5">
    <property type="entry name" value="METHYLATED-DNA--PROTEIN-CYSTEINE METHYLTRANSFERASE"/>
    <property type="match status" value="1"/>
</dbReference>